<accession>A0ABT5BPE3</accession>
<evidence type="ECO:0000259" key="2">
    <source>
        <dbReference type="Pfam" id="PF12158"/>
    </source>
</evidence>
<sequence length="217" mass="23693">MAVFAALGVVLLAVGLGIAIVAGRVFTATERVEGQVVGLRQNEEAFAPDIAYTTRDGHARVFHSGVATSPPYPLGARVPIVYDPADPEWAALDTRGDRWLLPTIFGGTGGFFLLLGALGLLQDRRHRRAVAALLRHGARVDATILAVDQERSDEFERDLWRIRCSVQLPGEAQPRFVASDWLWHDPGPHLAGKTLQVCYDPRTPDRLLLDTSALPAE</sequence>
<dbReference type="EMBL" id="JAQNDN010000027">
    <property type="protein sequence ID" value="MDC0675404.1"/>
    <property type="molecule type" value="Genomic_DNA"/>
</dbReference>
<keyword evidence="1" id="KW-1133">Transmembrane helix</keyword>
<dbReference type="RefSeq" id="WP_272010450.1">
    <property type="nucleotide sequence ID" value="NZ_JAQNDN010000027.1"/>
</dbReference>
<dbReference type="Proteomes" id="UP001217838">
    <property type="component" value="Unassembled WGS sequence"/>
</dbReference>
<evidence type="ECO:0000313" key="4">
    <source>
        <dbReference type="Proteomes" id="UP001217838"/>
    </source>
</evidence>
<gene>
    <name evidence="3" type="ORF">POL58_47110</name>
</gene>
<feature type="domain" description="DUF3592" evidence="2">
    <location>
        <begin position="32"/>
        <end position="95"/>
    </location>
</feature>
<reference evidence="3 4" key="1">
    <citation type="submission" date="2022-11" db="EMBL/GenBank/DDBJ databases">
        <title>Minimal conservation of predation-associated metabolite biosynthetic gene clusters underscores biosynthetic potential of Myxococcota including descriptions for ten novel species: Archangium lansinium sp. nov., Myxococcus landrumus sp. nov., Nannocystis bai.</title>
        <authorList>
            <person name="Ahearne A."/>
            <person name="Stevens C."/>
            <person name="Dowd S."/>
        </authorList>
    </citation>
    <scope>NUCLEOTIDE SEQUENCE [LARGE SCALE GENOMIC DNA]</scope>
    <source>
        <strain evidence="3 4">NCELM</strain>
    </source>
</reference>
<proteinExistence type="predicted"/>
<dbReference type="Pfam" id="PF12158">
    <property type="entry name" value="DUF3592"/>
    <property type="match status" value="1"/>
</dbReference>
<evidence type="ECO:0000313" key="3">
    <source>
        <dbReference type="EMBL" id="MDC0675404.1"/>
    </source>
</evidence>
<protein>
    <submittedName>
        <fullName evidence="3">DUF3592 domain-containing protein</fullName>
    </submittedName>
</protein>
<keyword evidence="4" id="KW-1185">Reference proteome</keyword>
<keyword evidence="1" id="KW-0472">Membrane</keyword>
<dbReference type="InterPro" id="IPR021994">
    <property type="entry name" value="DUF3592"/>
</dbReference>
<keyword evidence="1" id="KW-0812">Transmembrane</keyword>
<organism evidence="3 4">
    <name type="scientific">Nannocystis radixulma</name>
    <dbReference type="NCBI Taxonomy" id="2995305"/>
    <lineage>
        <taxon>Bacteria</taxon>
        <taxon>Pseudomonadati</taxon>
        <taxon>Myxococcota</taxon>
        <taxon>Polyangia</taxon>
        <taxon>Nannocystales</taxon>
        <taxon>Nannocystaceae</taxon>
        <taxon>Nannocystis</taxon>
    </lineage>
</organism>
<feature type="transmembrane region" description="Helical" evidence="1">
    <location>
        <begin position="99"/>
        <end position="121"/>
    </location>
</feature>
<evidence type="ECO:0000256" key="1">
    <source>
        <dbReference type="SAM" id="Phobius"/>
    </source>
</evidence>
<comment type="caution">
    <text evidence="3">The sequence shown here is derived from an EMBL/GenBank/DDBJ whole genome shotgun (WGS) entry which is preliminary data.</text>
</comment>
<name>A0ABT5BPE3_9BACT</name>